<dbReference type="PANTHER" id="PTHR10963">
    <property type="entry name" value="GLYCOSYL HYDROLASE-RELATED"/>
    <property type="match status" value="1"/>
</dbReference>
<sequence length="542" mass="61575">MRKKIFIVMVACALIWGACDSDKGFDGYPVITDEIPEGYDGYKSVWADEFITDGLSDNAFWECKKDLSLDEETQDYRVNDPKCARVENGILILEAYEDPHEGIDITGAPYSYDYSSAFVVSKQNVQRGRIDVAVKVPIGRGIHPTIRLVPVDNTDAEITLVDYVFGGNPDNPTNYPAIHTPAARKAGVAAASAAKVSRTLEDRYHLYSVVWGKKKIELLFDNEIILTYNKTKNNDDTVWPFDRDFRLEMKVAVGGEWGGTWGIDKRIFPKKMPVEYVRYYQLIDDNEDGWVDDGEITDDDKIEFVNGDFEESFTMGKAPAIIDAQLTKGANILNYTHCWFAPFADNKKSTLTVDKTVGYESTSSMKWEYQQTERDASLSEADDINVLKPWNLHIAYSIEKVPAGIYNLSFYTKSNWEEGATLSVALAICEDEADLSARDATREQVLVPKDGNWLKTAPDYWNKGGCSSSYRDRSVKEEWKKVTIENIEIPDNMLMNFIMMPCVGNNDDLSNHYLEGKFKTGTRKIIFWFDKFKLEPVMEEIE</sequence>
<keyword evidence="3" id="KW-0378">Hydrolase</keyword>
<dbReference type="PROSITE" id="PS51762">
    <property type="entry name" value="GH16_2"/>
    <property type="match status" value="1"/>
</dbReference>
<dbReference type="Gene3D" id="2.60.120.260">
    <property type="entry name" value="Galactose-binding domain-like"/>
    <property type="match status" value="1"/>
</dbReference>
<dbReference type="EMBL" id="JACOOE010000001">
    <property type="protein sequence ID" value="MBC5603357.1"/>
    <property type="molecule type" value="Genomic_DNA"/>
</dbReference>
<name>A0ABR7C6D6_9BACE</name>
<dbReference type="Pfam" id="PF00722">
    <property type="entry name" value="Glyco_hydro_16"/>
    <property type="match status" value="1"/>
</dbReference>
<dbReference type="Proteomes" id="UP000600600">
    <property type="component" value="Unassembled WGS sequence"/>
</dbReference>
<organism evidence="3 4">
    <name type="scientific">Bacteroides difficilis</name>
    <dbReference type="NCBI Taxonomy" id="2763021"/>
    <lineage>
        <taxon>Bacteria</taxon>
        <taxon>Pseudomonadati</taxon>
        <taxon>Bacteroidota</taxon>
        <taxon>Bacteroidia</taxon>
        <taxon>Bacteroidales</taxon>
        <taxon>Bacteroidaceae</taxon>
        <taxon>Bacteroides</taxon>
    </lineage>
</organism>
<gene>
    <name evidence="3" type="ORF">H8S67_01530</name>
</gene>
<evidence type="ECO:0000313" key="3">
    <source>
        <dbReference type="EMBL" id="MBC5603357.1"/>
    </source>
</evidence>
<dbReference type="InterPro" id="IPR000757">
    <property type="entry name" value="Beta-glucanase-like"/>
</dbReference>
<dbReference type="InterPro" id="IPR013320">
    <property type="entry name" value="ConA-like_dom_sf"/>
</dbReference>
<evidence type="ECO:0000259" key="2">
    <source>
        <dbReference type="PROSITE" id="PS51762"/>
    </source>
</evidence>
<dbReference type="RefSeq" id="WP_186966163.1">
    <property type="nucleotide sequence ID" value="NZ_JACOOE010000001.1"/>
</dbReference>
<dbReference type="InterPro" id="IPR050546">
    <property type="entry name" value="Glycosyl_Hydrlase_16"/>
</dbReference>
<proteinExistence type="inferred from homology"/>
<evidence type="ECO:0000313" key="4">
    <source>
        <dbReference type="Proteomes" id="UP000600600"/>
    </source>
</evidence>
<dbReference type="CDD" id="cd08023">
    <property type="entry name" value="GH16_laminarinase_like"/>
    <property type="match status" value="1"/>
</dbReference>
<dbReference type="PANTHER" id="PTHR10963:SF24">
    <property type="entry name" value="GLYCOSIDASE C21B10.07-RELATED"/>
    <property type="match status" value="1"/>
</dbReference>
<dbReference type="Gene3D" id="2.60.120.200">
    <property type="match status" value="1"/>
</dbReference>
<dbReference type="SUPFAM" id="SSF49899">
    <property type="entry name" value="Concanavalin A-like lectins/glucanases"/>
    <property type="match status" value="1"/>
</dbReference>
<comment type="caution">
    <text evidence="3">The sequence shown here is derived from an EMBL/GenBank/DDBJ whole genome shotgun (WGS) entry which is preliminary data.</text>
</comment>
<accession>A0ABR7C6D6</accession>
<evidence type="ECO:0000256" key="1">
    <source>
        <dbReference type="ARBA" id="ARBA00006865"/>
    </source>
</evidence>
<dbReference type="GO" id="GO:0016787">
    <property type="term" value="F:hydrolase activity"/>
    <property type="evidence" value="ECO:0007669"/>
    <property type="project" value="UniProtKB-KW"/>
</dbReference>
<protein>
    <submittedName>
        <fullName evidence="3">Glycoside hydrolase family 16 protein</fullName>
    </submittedName>
</protein>
<reference evidence="3 4" key="1">
    <citation type="submission" date="2020-08" db="EMBL/GenBank/DDBJ databases">
        <title>Genome public.</title>
        <authorList>
            <person name="Liu C."/>
            <person name="Sun Q."/>
        </authorList>
    </citation>
    <scope>NUCLEOTIDE SEQUENCE [LARGE SCALE GENOMIC DNA]</scope>
    <source>
        <strain evidence="3 4">M27</strain>
    </source>
</reference>
<feature type="domain" description="GH16" evidence="2">
    <location>
        <begin position="23"/>
        <end position="285"/>
    </location>
</feature>
<dbReference type="PROSITE" id="PS51257">
    <property type="entry name" value="PROKAR_LIPOPROTEIN"/>
    <property type="match status" value="1"/>
</dbReference>
<keyword evidence="4" id="KW-1185">Reference proteome</keyword>
<comment type="similarity">
    <text evidence="1">Belongs to the glycosyl hydrolase 16 family.</text>
</comment>